<comment type="caution">
    <text evidence="1">The sequence shown here is derived from an EMBL/GenBank/DDBJ whole genome shotgun (WGS) entry which is preliminary data.</text>
</comment>
<organism evidence="1 2">
    <name type="scientific">Favolaschia claudopus</name>
    <dbReference type="NCBI Taxonomy" id="2862362"/>
    <lineage>
        <taxon>Eukaryota</taxon>
        <taxon>Fungi</taxon>
        <taxon>Dikarya</taxon>
        <taxon>Basidiomycota</taxon>
        <taxon>Agaricomycotina</taxon>
        <taxon>Agaricomycetes</taxon>
        <taxon>Agaricomycetidae</taxon>
        <taxon>Agaricales</taxon>
        <taxon>Marasmiineae</taxon>
        <taxon>Mycenaceae</taxon>
        <taxon>Favolaschia</taxon>
    </lineage>
</organism>
<gene>
    <name evidence="1" type="ORF">R3P38DRAFT_1630324</name>
</gene>
<keyword evidence="2" id="KW-1185">Reference proteome</keyword>
<protein>
    <submittedName>
        <fullName evidence="1">Uncharacterized protein</fullName>
    </submittedName>
</protein>
<sequence>MLLNRGFPKSHLILSKTRSLSTVEATTIRLFRRRRQSNNCSEWLWDQDGGRRPEESLPTYTLPVLRGRRFFLRPLVQSTQLGIIQLAKQAGMKVLSSAGSGERSLITGRSLHASFLRKRELTCTPSNHQNLNYLDLTSSNIQILGSRDIINAAIEYCSGAQILAVGFRIKSETDVDCPFHHGCTQWYTMRRAAGPVHSALVYSSRSFFNGQFNNLLWNFPTYGRLAKCASFRHTSEP</sequence>
<proteinExistence type="predicted"/>
<reference evidence="1 2" key="1">
    <citation type="journal article" date="2024" name="J Genomics">
        <title>Draft genome sequencing and assembly of Favolaschia claudopus CIRM-BRFM 2984 isolated from oak limbs.</title>
        <authorList>
            <person name="Navarro D."/>
            <person name="Drula E."/>
            <person name="Chaduli D."/>
            <person name="Cazenave R."/>
            <person name="Ahrendt S."/>
            <person name="Wang J."/>
            <person name="Lipzen A."/>
            <person name="Daum C."/>
            <person name="Barry K."/>
            <person name="Grigoriev I.V."/>
            <person name="Favel A."/>
            <person name="Rosso M.N."/>
            <person name="Martin F."/>
        </authorList>
    </citation>
    <scope>NUCLEOTIDE SEQUENCE [LARGE SCALE GENOMIC DNA]</scope>
    <source>
        <strain evidence="1 2">CIRM-BRFM 2984</strain>
    </source>
</reference>
<dbReference type="AlphaFoldDB" id="A0AAW0DG95"/>
<dbReference type="Proteomes" id="UP001362999">
    <property type="component" value="Unassembled WGS sequence"/>
</dbReference>
<accession>A0AAW0DG95</accession>
<name>A0AAW0DG95_9AGAR</name>
<evidence type="ECO:0000313" key="1">
    <source>
        <dbReference type="EMBL" id="KAK7051862.1"/>
    </source>
</evidence>
<dbReference type="EMBL" id="JAWWNJ010000007">
    <property type="protein sequence ID" value="KAK7051862.1"/>
    <property type="molecule type" value="Genomic_DNA"/>
</dbReference>
<evidence type="ECO:0000313" key="2">
    <source>
        <dbReference type="Proteomes" id="UP001362999"/>
    </source>
</evidence>